<reference evidence="13 14" key="2">
    <citation type="submission" date="2020-07" db="EMBL/GenBank/DDBJ databases">
        <title>Genome assembly of wild tea tree DASZ reveals pedigree and selection history of tea varieties.</title>
        <authorList>
            <person name="Zhang W."/>
        </authorList>
    </citation>
    <scope>NUCLEOTIDE SEQUENCE [LARGE SCALE GENOMIC DNA]</scope>
    <source>
        <strain evidence="14">cv. G240</strain>
        <tissue evidence="13">Leaf</tissue>
    </source>
</reference>
<accession>A0A7J7HZ82</accession>
<dbReference type="FunFam" id="2.40.50.140:FF:000041">
    <property type="entry name" value="Replication protein A subunit"/>
    <property type="match status" value="1"/>
</dbReference>
<evidence type="ECO:0000256" key="6">
    <source>
        <dbReference type="ARBA" id="ARBA00065674"/>
    </source>
</evidence>
<comment type="subunit">
    <text evidence="6">Heterotrimer of RPA1, RPA2 and RPA3 (canonical replication protein A complex).</text>
</comment>
<feature type="domain" description="Replication factor A C-terminal" evidence="11">
    <location>
        <begin position="881"/>
        <end position="936"/>
    </location>
</feature>
<dbReference type="PANTHER" id="PTHR47165:SF4">
    <property type="entry name" value="OS03G0429900 PROTEIN"/>
    <property type="match status" value="1"/>
</dbReference>
<keyword evidence="4" id="KW-0862">Zinc</keyword>
<evidence type="ECO:0000259" key="12">
    <source>
        <dbReference type="Pfam" id="PF16900"/>
    </source>
</evidence>
<reference evidence="14" key="1">
    <citation type="journal article" date="2020" name="Nat. Commun.">
        <title>Genome assembly of wild tea tree DASZ reveals pedigree and selection history of tea varieties.</title>
        <authorList>
            <person name="Zhang W."/>
            <person name="Zhang Y."/>
            <person name="Qiu H."/>
            <person name="Guo Y."/>
            <person name="Wan H."/>
            <person name="Zhang X."/>
            <person name="Scossa F."/>
            <person name="Alseekh S."/>
            <person name="Zhang Q."/>
            <person name="Wang P."/>
            <person name="Xu L."/>
            <person name="Schmidt M.H."/>
            <person name="Jia X."/>
            <person name="Li D."/>
            <person name="Zhu A."/>
            <person name="Guo F."/>
            <person name="Chen W."/>
            <person name="Ni D."/>
            <person name="Usadel B."/>
            <person name="Fernie A.R."/>
            <person name="Wen W."/>
        </authorList>
    </citation>
    <scope>NUCLEOTIDE SEQUENCE [LARGE SCALE GENOMIC DNA]</scope>
    <source>
        <strain evidence="14">cv. G240</strain>
    </source>
</reference>
<evidence type="ECO:0000259" key="11">
    <source>
        <dbReference type="Pfam" id="PF08646"/>
    </source>
</evidence>
<evidence type="ECO:0008006" key="15">
    <source>
        <dbReference type="Google" id="ProtNLM"/>
    </source>
</evidence>
<feature type="domain" description="Replication factor-A protein 1 N-terminal" evidence="9">
    <location>
        <begin position="6"/>
        <end position="103"/>
    </location>
</feature>
<dbReference type="Pfam" id="PF08646">
    <property type="entry name" value="Rep_fac-A_C"/>
    <property type="match status" value="2"/>
</dbReference>
<organism evidence="13 14">
    <name type="scientific">Camellia sinensis</name>
    <name type="common">Tea plant</name>
    <name type="synonym">Thea sinensis</name>
    <dbReference type="NCBI Taxonomy" id="4442"/>
    <lineage>
        <taxon>Eukaryota</taxon>
        <taxon>Viridiplantae</taxon>
        <taxon>Streptophyta</taxon>
        <taxon>Embryophyta</taxon>
        <taxon>Tracheophyta</taxon>
        <taxon>Spermatophyta</taxon>
        <taxon>Magnoliopsida</taxon>
        <taxon>eudicotyledons</taxon>
        <taxon>Gunneridae</taxon>
        <taxon>Pentapetalae</taxon>
        <taxon>asterids</taxon>
        <taxon>Ericales</taxon>
        <taxon>Theaceae</taxon>
        <taxon>Camellia</taxon>
    </lineage>
</organism>
<dbReference type="GO" id="GO:0005634">
    <property type="term" value="C:nucleus"/>
    <property type="evidence" value="ECO:0007669"/>
    <property type="project" value="InterPro"/>
</dbReference>
<dbReference type="InterPro" id="IPR007199">
    <property type="entry name" value="Rep_factor-A_N"/>
</dbReference>
<evidence type="ECO:0000259" key="9">
    <source>
        <dbReference type="Pfam" id="PF04057"/>
    </source>
</evidence>
<feature type="domain" description="Reverse transcriptase Ty1/copia-type" evidence="10">
    <location>
        <begin position="572"/>
        <end position="632"/>
    </location>
</feature>
<evidence type="ECO:0000259" key="8">
    <source>
        <dbReference type="Pfam" id="PF02721"/>
    </source>
</evidence>
<evidence type="ECO:0000313" key="13">
    <source>
        <dbReference type="EMBL" id="KAF5957707.1"/>
    </source>
</evidence>
<evidence type="ECO:0000256" key="7">
    <source>
        <dbReference type="SAM" id="MobiDB-lite"/>
    </source>
</evidence>
<evidence type="ECO:0000256" key="1">
    <source>
        <dbReference type="ARBA" id="ARBA00005690"/>
    </source>
</evidence>
<gene>
    <name evidence="13" type="ORF">HYC85_004932</name>
</gene>
<dbReference type="Pfam" id="PF02721">
    <property type="entry name" value="DUF223"/>
    <property type="match status" value="1"/>
</dbReference>
<dbReference type="InterPro" id="IPR012340">
    <property type="entry name" value="NA-bd_OB-fold"/>
</dbReference>
<dbReference type="InterPro" id="IPR031657">
    <property type="entry name" value="REPA_OB_2"/>
</dbReference>
<dbReference type="Pfam" id="PF07727">
    <property type="entry name" value="RVT_2"/>
    <property type="match status" value="1"/>
</dbReference>
<feature type="domain" description="Replication protein A OB" evidence="12">
    <location>
        <begin position="363"/>
        <end position="406"/>
    </location>
</feature>
<comment type="caution">
    <text evidence="13">The sequence shown here is derived from an EMBL/GenBank/DDBJ whole genome shotgun (WGS) entry which is preliminary data.</text>
</comment>
<keyword evidence="14" id="KW-1185">Reference proteome</keyword>
<proteinExistence type="inferred from homology"/>
<dbReference type="CDD" id="cd04476">
    <property type="entry name" value="RPA1_DBD_C"/>
    <property type="match status" value="1"/>
</dbReference>
<dbReference type="PANTHER" id="PTHR47165">
    <property type="entry name" value="OS03G0429900 PROTEIN"/>
    <property type="match status" value="1"/>
</dbReference>
<feature type="domain" description="Replication factor A C-terminal" evidence="11">
    <location>
        <begin position="937"/>
        <end position="990"/>
    </location>
</feature>
<feature type="domain" description="Replication protein A 70 kDa DNA-binding subunit B/D first OB fold" evidence="8">
    <location>
        <begin position="179"/>
        <end position="283"/>
    </location>
</feature>
<feature type="region of interest" description="Disordered" evidence="7">
    <location>
        <begin position="1"/>
        <end position="21"/>
    </location>
</feature>
<dbReference type="InterPro" id="IPR013955">
    <property type="entry name" value="Rep_factor-A_C"/>
</dbReference>
<dbReference type="Pfam" id="PF16900">
    <property type="entry name" value="REPA_OB_2"/>
    <property type="match status" value="1"/>
</dbReference>
<dbReference type="SUPFAM" id="SSF50249">
    <property type="entry name" value="Nucleic acid-binding proteins"/>
    <property type="match status" value="4"/>
</dbReference>
<name>A0A7J7HZ82_CAMSI</name>
<evidence type="ECO:0000256" key="3">
    <source>
        <dbReference type="ARBA" id="ARBA00022771"/>
    </source>
</evidence>
<comment type="similarity">
    <text evidence="1">Belongs to the replication factor A protein 1 family.</text>
</comment>
<keyword evidence="5" id="KW-0238">DNA-binding</keyword>
<evidence type="ECO:0000256" key="2">
    <source>
        <dbReference type="ARBA" id="ARBA00022723"/>
    </source>
</evidence>
<protein>
    <recommendedName>
        <fullName evidence="15">Replication factor A C-terminal domain-containing protein</fullName>
    </recommendedName>
</protein>
<dbReference type="EMBL" id="JACBKZ010000002">
    <property type="protein sequence ID" value="KAF5957707.1"/>
    <property type="molecule type" value="Genomic_DNA"/>
</dbReference>
<dbReference type="CDD" id="cd04474">
    <property type="entry name" value="RPA1_DBD_A"/>
    <property type="match status" value="1"/>
</dbReference>
<dbReference type="AlphaFoldDB" id="A0A7J7HZ82"/>
<dbReference type="Gene3D" id="2.40.50.140">
    <property type="entry name" value="Nucleic acid-binding proteins"/>
    <property type="match status" value="5"/>
</dbReference>
<evidence type="ECO:0000313" key="14">
    <source>
        <dbReference type="Proteomes" id="UP000593564"/>
    </source>
</evidence>
<keyword evidence="3" id="KW-0863">Zinc-finger</keyword>
<dbReference type="Proteomes" id="UP000593564">
    <property type="component" value="Unassembled WGS sequence"/>
</dbReference>
<dbReference type="Pfam" id="PF04057">
    <property type="entry name" value="Rep-A_N"/>
    <property type="match status" value="1"/>
</dbReference>
<dbReference type="InterPro" id="IPR047192">
    <property type="entry name" value="Euk_RPA1_DBD_C"/>
</dbReference>
<evidence type="ECO:0000256" key="4">
    <source>
        <dbReference type="ARBA" id="ARBA00022833"/>
    </source>
</evidence>
<dbReference type="InterPro" id="IPR003871">
    <property type="entry name" value="RFA1B/D_OB_1st"/>
</dbReference>
<evidence type="ECO:0000256" key="5">
    <source>
        <dbReference type="ARBA" id="ARBA00023125"/>
    </source>
</evidence>
<dbReference type="GO" id="GO:0008270">
    <property type="term" value="F:zinc ion binding"/>
    <property type="evidence" value="ECO:0007669"/>
    <property type="project" value="UniProtKB-KW"/>
</dbReference>
<keyword evidence="2" id="KW-0479">Metal-binding</keyword>
<dbReference type="InterPro" id="IPR013103">
    <property type="entry name" value="RVT_2"/>
</dbReference>
<dbReference type="FunFam" id="2.40.50.140:FF:000257">
    <property type="entry name" value="Replication protein A subunit"/>
    <property type="match status" value="1"/>
</dbReference>
<evidence type="ECO:0000259" key="10">
    <source>
        <dbReference type="Pfam" id="PF07727"/>
    </source>
</evidence>
<dbReference type="GO" id="GO:0003677">
    <property type="term" value="F:DNA binding"/>
    <property type="evidence" value="ECO:0007669"/>
    <property type="project" value="UniProtKB-KW"/>
</dbReference>
<sequence>MANSTTQDAISSLLANPSPESSSQVPEIVVQVLDLKSTGSKYMFTVSDGKMKLKSLLQSSLSSEVMSGNIQNLGLIRILDYAVNDIPTKNEKFLIVIKCEVVSPALEAELKAEGISEESGIILKAKQGMDLKSAVKSVEIGIILKPKQELVAKSVAQIVLEQNGNMAPSARMAMTRRVHPLVSLNPYHGNWTIKVAVSGKGNMRTYKNARGEGYVFNVELTDEDGTQIQATMFNEAAKKFYDKFQLGKVYYISKGTLKVASKQFKTVQNDYEMTLNANSAVEEASDEATFIPETKFNFVLIGCQWIGVNPNLIQKSKAIYKKSDPIIRIRLICSLNGLNIQKSDPIRMRSIYRPTIDQLGPYVNSKELVDVIGVVQNVSPTLSIRRKINSETIPKHDITIADETCLSAVQLCQAVSGINWLLWNPPNLKILDAYLEFREQGRLVQFLTVLSSLYEAHRSPLLSVDAIVRELLYEEIRLKTASQTLSPSVFLAPAKPLLLSTPPSHQFQVTAKPKKGPLGPDGVIGRTTVLRRDVSLLHLLRHSSAVLFRVLLDLRSYFSSFRVPTEALIPCKVKQHLFRTFEMKDLGQLWYFFGIEVAFSSKGYFLSQAKYANEVIHCAGLTDTKLFDTPIELNVKLNTTDGVPLPSFWSLASLITPVSKEDLIHIDPFPSEVPSAKYISTVPPALVPSSPPASPLAASPPSASSPPLLVYSRRKAPPPPVISAPALIPYIELYFLILKGKKNIGIFSQVSLWNDPVTNIGQELLDISDKFPIVAIKSLKVGDFQGNLECLDRCIFVGFEQEHCSGKSRHSRIEKAEILLRKIISHFAYRYDCEGEVTSMASIGSGISPATNNGMRSMYSDRVSLPHITHNPSLGEEKPVFFSIKVYISLIKPDQTMWYRACKTCNKKVTEAIGSGYWCEGCQKNDEECSLRYMMEGEKHSFQQKLKEVTWVPHIFRVSVTPHEYMNEKRQRITVRAVGPVDFAAESRFLLEEISKMKVSQ</sequence>
<dbReference type="GO" id="GO:0006260">
    <property type="term" value="P:DNA replication"/>
    <property type="evidence" value="ECO:0007669"/>
    <property type="project" value="InterPro"/>
</dbReference>